<feature type="domain" description="DUF4218" evidence="7">
    <location>
        <begin position="489"/>
        <end position="595"/>
    </location>
</feature>
<name>A0A2Z6MRI0_TRISU</name>
<dbReference type="InterPro" id="IPR004252">
    <property type="entry name" value="Probable_transposase_24"/>
</dbReference>
<feature type="region of interest" description="Disordered" evidence="4">
    <location>
        <begin position="1812"/>
        <end position="1831"/>
    </location>
</feature>
<dbReference type="InterPro" id="IPR004242">
    <property type="entry name" value="Transposase_21"/>
</dbReference>
<feature type="transmembrane region" description="Helical" evidence="5">
    <location>
        <begin position="2256"/>
        <end position="2279"/>
    </location>
</feature>
<dbReference type="GO" id="GO:0016020">
    <property type="term" value="C:membrane"/>
    <property type="evidence" value="ECO:0007669"/>
    <property type="project" value="UniProtKB-SubCell"/>
</dbReference>
<dbReference type="EMBL" id="DF973544">
    <property type="protein sequence ID" value="GAU34021.1"/>
    <property type="molecule type" value="Genomic_DNA"/>
</dbReference>
<feature type="compositionally biased region" description="Low complexity" evidence="4">
    <location>
        <begin position="1187"/>
        <end position="1200"/>
    </location>
</feature>
<feature type="compositionally biased region" description="Low complexity" evidence="4">
    <location>
        <begin position="1147"/>
        <end position="1162"/>
    </location>
</feature>
<evidence type="ECO:0000259" key="6">
    <source>
        <dbReference type="Pfam" id="PF13952"/>
    </source>
</evidence>
<dbReference type="Pfam" id="PF02992">
    <property type="entry name" value="Transposase_21"/>
    <property type="match status" value="1"/>
</dbReference>
<evidence type="ECO:0000313" key="9">
    <source>
        <dbReference type="Proteomes" id="UP000242715"/>
    </source>
</evidence>
<feature type="compositionally biased region" description="Basic and acidic residues" evidence="4">
    <location>
        <begin position="1168"/>
        <end position="1180"/>
    </location>
</feature>
<evidence type="ECO:0000256" key="3">
    <source>
        <dbReference type="ARBA" id="ARBA00023136"/>
    </source>
</evidence>
<dbReference type="InterPro" id="IPR023395">
    <property type="entry name" value="MCP_dom_sf"/>
</dbReference>
<organism evidence="8 9">
    <name type="scientific">Trifolium subterraneum</name>
    <name type="common">Subterranean clover</name>
    <dbReference type="NCBI Taxonomy" id="3900"/>
    <lineage>
        <taxon>Eukaryota</taxon>
        <taxon>Viridiplantae</taxon>
        <taxon>Streptophyta</taxon>
        <taxon>Embryophyta</taxon>
        <taxon>Tracheophyta</taxon>
        <taxon>Spermatophyta</taxon>
        <taxon>Magnoliopsida</taxon>
        <taxon>eudicotyledons</taxon>
        <taxon>Gunneridae</taxon>
        <taxon>Pentapetalae</taxon>
        <taxon>rosids</taxon>
        <taxon>fabids</taxon>
        <taxon>Fabales</taxon>
        <taxon>Fabaceae</taxon>
        <taxon>Papilionoideae</taxon>
        <taxon>50 kb inversion clade</taxon>
        <taxon>NPAAA clade</taxon>
        <taxon>Hologalegina</taxon>
        <taxon>IRL clade</taxon>
        <taxon>Trifolieae</taxon>
        <taxon>Trifolium</taxon>
    </lineage>
</organism>
<dbReference type="PANTHER" id="PTHR48258">
    <property type="entry name" value="DUF4218 DOMAIN-CONTAINING PROTEIN-RELATED"/>
    <property type="match status" value="1"/>
</dbReference>
<feature type="region of interest" description="Disordered" evidence="4">
    <location>
        <begin position="1146"/>
        <end position="1263"/>
    </location>
</feature>
<dbReference type="PANTHER" id="PTHR48258:SF4">
    <property type="entry name" value="DUF4216 DOMAIN-CONTAINING PROTEIN"/>
    <property type="match status" value="1"/>
</dbReference>
<dbReference type="OrthoDB" id="1726731at2759"/>
<evidence type="ECO:0000256" key="2">
    <source>
        <dbReference type="ARBA" id="ARBA00022692"/>
    </source>
</evidence>
<feature type="compositionally biased region" description="Polar residues" evidence="4">
    <location>
        <begin position="1209"/>
        <end position="1220"/>
    </location>
</feature>
<proteinExistence type="predicted"/>
<dbReference type="SUPFAM" id="SSF103506">
    <property type="entry name" value="Mitochondrial carrier"/>
    <property type="match status" value="1"/>
</dbReference>
<dbReference type="InterPro" id="IPR005814">
    <property type="entry name" value="Aminotrans_3"/>
</dbReference>
<evidence type="ECO:0000256" key="1">
    <source>
        <dbReference type="ARBA" id="ARBA00004141"/>
    </source>
</evidence>
<dbReference type="InterPro" id="IPR025452">
    <property type="entry name" value="DUF4218"/>
</dbReference>
<dbReference type="Gene3D" id="3.40.640.10">
    <property type="entry name" value="Type I PLP-dependent aspartate aminotransferase-like (Major domain)"/>
    <property type="match status" value="1"/>
</dbReference>
<evidence type="ECO:0000313" key="8">
    <source>
        <dbReference type="EMBL" id="GAU34021.1"/>
    </source>
</evidence>
<dbReference type="GO" id="GO:0030170">
    <property type="term" value="F:pyridoxal phosphate binding"/>
    <property type="evidence" value="ECO:0007669"/>
    <property type="project" value="InterPro"/>
</dbReference>
<dbReference type="Pfam" id="PF13960">
    <property type="entry name" value="DUF4218"/>
    <property type="match status" value="1"/>
</dbReference>
<dbReference type="Proteomes" id="UP000242715">
    <property type="component" value="Unassembled WGS sequence"/>
</dbReference>
<dbReference type="Pfam" id="PF00153">
    <property type="entry name" value="Mito_carr"/>
    <property type="match status" value="1"/>
</dbReference>
<reference evidence="9" key="1">
    <citation type="journal article" date="2017" name="Front. Plant Sci.">
        <title>Climate Clever Clovers: New Paradigm to Reduce the Environmental Footprint of Ruminants by Breeding Low Methanogenic Forages Utilizing Haplotype Variation.</title>
        <authorList>
            <person name="Kaur P."/>
            <person name="Appels R."/>
            <person name="Bayer P.E."/>
            <person name="Keeble-Gagnere G."/>
            <person name="Wang J."/>
            <person name="Hirakawa H."/>
            <person name="Shirasawa K."/>
            <person name="Vercoe P."/>
            <person name="Stefanova K."/>
            <person name="Durmic Z."/>
            <person name="Nichols P."/>
            <person name="Revell C."/>
            <person name="Isobe S.N."/>
            <person name="Edwards D."/>
            <person name="Erskine W."/>
        </authorList>
    </citation>
    <scope>NUCLEOTIDE SEQUENCE [LARGE SCALE GENOMIC DNA]</scope>
    <source>
        <strain evidence="9">cv. Daliak</strain>
    </source>
</reference>
<dbReference type="Gene3D" id="1.50.40.10">
    <property type="entry name" value="Mitochondrial carrier domain"/>
    <property type="match status" value="1"/>
</dbReference>
<evidence type="ECO:0008006" key="10">
    <source>
        <dbReference type="Google" id="ProtNLM"/>
    </source>
</evidence>
<dbReference type="InterPro" id="IPR018108">
    <property type="entry name" value="MCP_transmembrane"/>
</dbReference>
<comment type="subcellular location">
    <subcellularLocation>
        <location evidence="1">Membrane</location>
        <topology evidence="1">Multi-pass membrane protein</topology>
    </subcellularLocation>
</comment>
<evidence type="ECO:0000256" key="4">
    <source>
        <dbReference type="SAM" id="MobiDB-lite"/>
    </source>
</evidence>
<accession>A0A2Z6MRI0</accession>
<feature type="compositionally biased region" description="Low complexity" evidence="4">
    <location>
        <begin position="1245"/>
        <end position="1256"/>
    </location>
</feature>
<dbReference type="Pfam" id="PF13952">
    <property type="entry name" value="DUF4216"/>
    <property type="match status" value="1"/>
</dbReference>
<keyword evidence="2 5" id="KW-0812">Transmembrane</keyword>
<dbReference type="InterPro" id="IPR015424">
    <property type="entry name" value="PyrdxlP-dep_Trfase"/>
</dbReference>
<protein>
    <recommendedName>
        <fullName evidence="10">DUF4218 domain-containing protein</fullName>
    </recommendedName>
</protein>
<sequence length="2375" mass="269973">MSEPASSATNIGVVYQGSSSSNAAIVPAQNYQHYPFNEMNHMIIDALGIGVANNEEDEYDGDQLPNANAQRFFNLLKDTNEPMDAIAKLVLDTTPIFARSDLPQTYYEAKQLVSKLGLGVKRIHCCINGCMLFYNEFGVSDDDLVQCKFCQEPRYRQTKNLRSNRGKPIPRKAMFYLPIVSRLQRLYASLQTARKMTWHSENYEQRKRSGELRHPSDGLAWKHFDQVNPGFALEPRNVRLRLCSDGFTSYTQASATPYSCWPIIVTPYNFPPKMCMSKPYMFLAAVIPRPSSPTAGIDIYLQPLVDDLKRLWEGVVTYDINRKQNFIMKVTLMWPINDFPVYGMLSGWGTHGKLACPICMMETKAFTLQRGGKTKDNDKAREDIALYCRRNDLLLVETSNGKTLKPRANYTLYVDEAKSVCRWIKELKMPDSYSSNLARCADVDNHKMRGMKSHDCHVFFQSLLPIAFSYLPTHVLNPLIELSQYFKNLCSSTLREGELIKMENDIPMILCKLERIFPPALFDSMEHVVVHLAYEARLGGPVQYRWMYPFERFMGDSKRSVKNRARVEGSNCATYLHRETIHFCNHYFKDTLTPKSSRNETETSVGGVNSFNLSVFKLSGRPGGVEKQYFPGDAALKSAHVHILINCTEVQPYFDLFLSSEEITLEQSSARTHEFFPQWSHVKQWHTYFVNGYKFHTKSWTEGKKTNNSGMCMKSVTENGEGDFYGVIEDIFEIEYNYLDNKNMVVLFYCSWFDPSSRGTKFDSKTNTVDIQMTRRYELFDPFAIANNVTQVYYVPYPSTRVDKRGWCSAIMTKPRGRIEKDGRDEDVDHPYQIDEMTNVSDDVIAVEPFNQLCVGEDEVEEVPPRGDVDEDDEVPLEDVYNRELTPMPCRVNEDGTEIPIVPDPEEETRVDDEIREIDLLAPSDNILVDRHNRPVIMPYFDDFQPHKAASTHISSLVQGNYNEPFVSWKDVKNDKNAWDRFWNDFRPDWIDDKSWHKLKDKWAKEECKEKCRKAAANRHSDNRGRCIHRGGQTSGATFRAEYFALNRCKPTMCQMHEFFHKRPDGSWDTDEAARVHSEMDVFQEAFNAQQNVIPPSERAPEDVRETIMIDHFVEVAGGMTKNRLRGAGNASSMVIRTLARYRYNPSSSIGSSSSTARSHAQSDLEEMERRIKADNDARVQAEVATQLQSQQQPQQQHSQYMPARHSAYASSHPHQQQPNLPHMLPRHSSVHESARFQPMTQFHSSSSSFPESGGSSRAGQDMSHNMSYQKILYRPTFDYAPSQVPPFNPAATRSDNVRVSEDMIDELLAAGRDGRDKGSADGNQNKSTRRWCTAVCDSVQSKYARKGGCVPAGTPTAGTPTLKSIGVEYSFSQVFKLLFILPSWFDPSSRIFFSDPSYFQRQVLWPNEIQRRIPVEDNIDWVADDPRTTPSRFELGDVYPEDMWTDVEDDGHVNWEVRIPGARQRICSAFKNGEFPMAFEIVAAYLELAPTIPLFFNIFGIQRSRPRGNVTDKCGWVSLKQHRKFFEIFEESLRGFKDEWFVVRPMTSEGWKTILVQGYKVDNEGRVEHGDDGEPIEVDCEWFPFYWSTKHYAREAKSFTFKRGTLSKEELVELKALEDFIDGFPLSLWEDKEGNPICDEDGHQLSSRKFVNTKALLKCETKVEAENLLREMKNTQLTLCKLQAEKKRREAGVPVEKRPPRIARTEAGGSSVVGGHKLVPGRPAEELVIPPAMGHDCLVDGKTSMRISDADQSILASMGPESIRNVVAESSVAVFKLLEMKHEHTPRTLVNVCPQLRKTCPRELRLLRSLKQKSPSPAVEEEEKKLDPDGTYAKSSRADLIAKIYQISDLHIEHPIASWAFCRACKDVLSNDGARMSAVHVLSNDGVRMEYSLVERGRASPRRDLQPSLKSMSNYAIFNYNIVLAFRRSMYEGFLCRRGLRGYSILGDGSPVSTGITASIPDQRTLCNSPVQFPLDAPILRLNPRNMTRFAASACPDSESCEHVSFEETKYVGRADFCKGFCFNPFGEVIHGNYEVFDLPCSCWERTEDVHSPTCLAAVGKGSGMSIPHQANGHGEINVFSSLAGAMCISPCLWHFTSTKRGYNYWPKTHSTTVGVHPYPFGDLFGFDGLKYARDVQEIINFGTFGIVAASIQVPYIYYREWGGIVELVPGYLSAAYESVRKVGGLCIADEVQSGFARTGSNFWGFEAYGVQPDIVTMAKVLDLLIVSNCHRGKRMSQQFVALDLIKFRSDVLPLLFWFYFPCVGDVLASVVQIIFLVQFRRVLLPVLTYHAIRCKVIIQAADADEESSKKLIKSPKTISSVLYGIWKKEGILGYFKGLHAQILKTVLSSALLMMIKEKISATTWVLILAIRRI</sequence>
<dbReference type="InterPro" id="IPR025312">
    <property type="entry name" value="DUF4216"/>
</dbReference>
<feature type="domain" description="DUF4216" evidence="6">
    <location>
        <begin position="734"/>
        <end position="801"/>
    </location>
</feature>
<evidence type="ECO:0000256" key="5">
    <source>
        <dbReference type="SAM" id="Phobius"/>
    </source>
</evidence>
<dbReference type="InterPro" id="IPR015421">
    <property type="entry name" value="PyrdxlP-dep_Trfase_major"/>
</dbReference>
<keyword evidence="9" id="KW-1185">Reference proteome</keyword>
<dbReference type="SUPFAM" id="SSF53383">
    <property type="entry name" value="PLP-dependent transferases"/>
    <property type="match status" value="1"/>
</dbReference>
<keyword evidence="5" id="KW-1133">Transmembrane helix</keyword>
<dbReference type="Pfam" id="PF00202">
    <property type="entry name" value="Aminotran_3"/>
    <property type="match status" value="1"/>
</dbReference>
<evidence type="ECO:0000259" key="7">
    <source>
        <dbReference type="Pfam" id="PF13960"/>
    </source>
</evidence>
<gene>
    <name evidence="8" type="ORF">TSUD_393670</name>
</gene>
<keyword evidence="3 5" id="KW-0472">Membrane</keyword>
<dbReference type="GO" id="GO:0008483">
    <property type="term" value="F:transaminase activity"/>
    <property type="evidence" value="ECO:0007669"/>
    <property type="project" value="InterPro"/>
</dbReference>
<dbReference type="Pfam" id="PF03004">
    <property type="entry name" value="Transposase_24"/>
    <property type="match status" value="1"/>
</dbReference>